<accession>K1P5N0</accession>
<evidence type="ECO:0000313" key="1">
    <source>
        <dbReference type="EMBL" id="EKC18937.1"/>
    </source>
</evidence>
<name>K1P5N0_MAGGI</name>
<organism evidence="1">
    <name type="scientific">Magallana gigas</name>
    <name type="common">Pacific oyster</name>
    <name type="synonym">Crassostrea gigas</name>
    <dbReference type="NCBI Taxonomy" id="29159"/>
    <lineage>
        <taxon>Eukaryota</taxon>
        <taxon>Metazoa</taxon>
        <taxon>Spiralia</taxon>
        <taxon>Lophotrochozoa</taxon>
        <taxon>Mollusca</taxon>
        <taxon>Bivalvia</taxon>
        <taxon>Autobranchia</taxon>
        <taxon>Pteriomorphia</taxon>
        <taxon>Ostreida</taxon>
        <taxon>Ostreoidea</taxon>
        <taxon>Ostreidae</taxon>
        <taxon>Magallana</taxon>
    </lineage>
</organism>
<dbReference type="AlphaFoldDB" id="K1P5N0"/>
<sequence>MLNPQVLEDKTPSTPSPTLKCIDPHIFASQRFSVHLAPHKPLGLWGAKRTENPRLAKMRPPGFFL</sequence>
<dbReference type="HOGENOM" id="CLU_2851861_0_0_1"/>
<reference evidence="1" key="1">
    <citation type="journal article" date="2012" name="Nature">
        <title>The oyster genome reveals stress adaptation and complexity of shell formation.</title>
        <authorList>
            <person name="Zhang G."/>
            <person name="Fang X."/>
            <person name="Guo X."/>
            <person name="Li L."/>
            <person name="Luo R."/>
            <person name="Xu F."/>
            <person name="Yang P."/>
            <person name="Zhang L."/>
            <person name="Wang X."/>
            <person name="Qi H."/>
            <person name="Xiong Z."/>
            <person name="Que H."/>
            <person name="Xie Y."/>
            <person name="Holland P.W."/>
            <person name="Paps J."/>
            <person name="Zhu Y."/>
            <person name="Wu F."/>
            <person name="Chen Y."/>
            <person name="Wang J."/>
            <person name="Peng C."/>
            <person name="Meng J."/>
            <person name="Yang L."/>
            <person name="Liu J."/>
            <person name="Wen B."/>
            <person name="Zhang N."/>
            <person name="Huang Z."/>
            <person name="Zhu Q."/>
            <person name="Feng Y."/>
            <person name="Mount A."/>
            <person name="Hedgecock D."/>
            <person name="Xu Z."/>
            <person name="Liu Y."/>
            <person name="Domazet-Loso T."/>
            <person name="Du Y."/>
            <person name="Sun X."/>
            <person name="Zhang S."/>
            <person name="Liu B."/>
            <person name="Cheng P."/>
            <person name="Jiang X."/>
            <person name="Li J."/>
            <person name="Fan D."/>
            <person name="Wang W."/>
            <person name="Fu W."/>
            <person name="Wang T."/>
            <person name="Wang B."/>
            <person name="Zhang J."/>
            <person name="Peng Z."/>
            <person name="Li Y."/>
            <person name="Li N."/>
            <person name="Wang J."/>
            <person name="Chen M."/>
            <person name="He Y."/>
            <person name="Tan F."/>
            <person name="Song X."/>
            <person name="Zheng Q."/>
            <person name="Huang R."/>
            <person name="Yang H."/>
            <person name="Du X."/>
            <person name="Chen L."/>
            <person name="Yang M."/>
            <person name="Gaffney P.M."/>
            <person name="Wang S."/>
            <person name="Luo L."/>
            <person name="She Z."/>
            <person name="Ming Y."/>
            <person name="Huang W."/>
            <person name="Zhang S."/>
            <person name="Huang B."/>
            <person name="Zhang Y."/>
            <person name="Qu T."/>
            <person name="Ni P."/>
            <person name="Miao G."/>
            <person name="Wang J."/>
            <person name="Wang Q."/>
            <person name="Steinberg C.E."/>
            <person name="Wang H."/>
            <person name="Li N."/>
            <person name="Qian L."/>
            <person name="Zhang G."/>
            <person name="Li Y."/>
            <person name="Yang H."/>
            <person name="Liu X."/>
            <person name="Wang J."/>
            <person name="Yin Y."/>
            <person name="Wang J."/>
        </authorList>
    </citation>
    <scope>NUCLEOTIDE SEQUENCE [LARGE SCALE GENOMIC DNA]</scope>
    <source>
        <strain evidence="1">05x7-T-G4-1.051#20</strain>
    </source>
</reference>
<protein>
    <submittedName>
        <fullName evidence="1">Uncharacterized protein</fullName>
    </submittedName>
</protein>
<dbReference type="EMBL" id="JH815923">
    <property type="protein sequence ID" value="EKC18937.1"/>
    <property type="molecule type" value="Genomic_DNA"/>
</dbReference>
<proteinExistence type="predicted"/>
<dbReference type="InParanoid" id="K1P5N0"/>
<gene>
    <name evidence="1" type="ORF">CGI_10010413</name>
</gene>